<proteinExistence type="inferred from homology"/>
<keyword evidence="1 6" id="KW-0808">Transferase</keyword>
<dbReference type="Pfam" id="PF04389">
    <property type="entry name" value="Peptidase_M28"/>
    <property type="match status" value="2"/>
</dbReference>
<keyword evidence="3" id="KW-0479">Metal-binding</keyword>
<feature type="domain" description="Peptidase M28" evidence="5">
    <location>
        <begin position="327"/>
        <end position="378"/>
    </location>
</feature>
<keyword evidence="3" id="KW-0732">Signal</keyword>
<keyword evidence="3" id="KW-0862">Zinc</keyword>
<dbReference type="Proteomes" id="UP000311382">
    <property type="component" value="Unassembled WGS sequence"/>
</dbReference>
<dbReference type="GO" id="GO:0008233">
    <property type="term" value="F:peptidase activity"/>
    <property type="evidence" value="ECO:0007669"/>
    <property type="project" value="UniProtKB-KW"/>
</dbReference>
<comment type="caution">
    <text evidence="6">The sequence shown here is derived from an EMBL/GenBank/DDBJ whole genome shotgun (WGS) entry which is preliminary data.</text>
</comment>
<dbReference type="InterPro" id="IPR007484">
    <property type="entry name" value="Peptidase_M28"/>
</dbReference>
<dbReference type="GO" id="GO:0008270">
    <property type="term" value="F:zinc ion binding"/>
    <property type="evidence" value="ECO:0007669"/>
    <property type="project" value="TreeGrafter"/>
</dbReference>
<dbReference type="PANTHER" id="PTHR12283">
    <property type="entry name" value="GLUTAMINYL-PEPTIDE CYCLOTRANSFERASE"/>
    <property type="match status" value="1"/>
</dbReference>
<dbReference type="PANTHER" id="PTHR12283:SF6">
    <property type="entry name" value="GLUTAMINYL-PEPTIDE CYCLOTRANSFERASE-RELATED"/>
    <property type="match status" value="1"/>
</dbReference>
<evidence type="ECO:0000313" key="7">
    <source>
        <dbReference type="Proteomes" id="UP000311382"/>
    </source>
</evidence>
<keyword evidence="2" id="KW-0012">Acyltransferase</keyword>
<evidence type="ECO:0000313" key="6">
    <source>
        <dbReference type="EMBL" id="TNY18845.1"/>
    </source>
</evidence>
<evidence type="ECO:0000259" key="5">
    <source>
        <dbReference type="Pfam" id="PF04389"/>
    </source>
</evidence>
<dbReference type="InterPro" id="IPR037457">
    <property type="entry name" value="M28_QC"/>
</dbReference>
<feature type="signal peptide" evidence="3">
    <location>
        <begin position="1"/>
        <end position="21"/>
    </location>
</feature>
<evidence type="ECO:0000256" key="2">
    <source>
        <dbReference type="ARBA" id="ARBA00023315"/>
    </source>
</evidence>
<comment type="similarity">
    <text evidence="3">Belongs to the peptidase M28 family.</text>
</comment>
<keyword evidence="3" id="KW-0378">Hydrolase</keyword>
<dbReference type="Gene3D" id="3.40.630.10">
    <property type="entry name" value="Zn peptidases"/>
    <property type="match status" value="1"/>
</dbReference>
<organism evidence="6 7">
    <name type="scientific">Rhodotorula diobovata</name>
    <dbReference type="NCBI Taxonomy" id="5288"/>
    <lineage>
        <taxon>Eukaryota</taxon>
        <taxon>Fungi</taxon>
        <taxon>Dikarya</taxon>
        <taxon>Basidiomycota</taxon>
        <taxon>Pucciniomycotina</taxon>
        <taxon>Microbotryomycetes</taxon>
        <taxon>Sporidiobolales</taxon>
        <taxon>Sporidiobolaceae</taxon>
        <taxon>Rhodotorula</taxon>
    </lineage>
</organism>
<name>A0A5C5FQD6_9BASI</name>
<feature type="compositionally biased region" description="Basic and acidic residues" evidence="4">
    <location>
        <begin position="401"/>
        <end position="415"/>
    </location>
</feature>
<evidence type="ECO:0000256" key="3">
    <source>
        <dbReference type="RuleBase" id="RU361240"/>
    </source>
</evidence>
<feature type="domain" description="Peptidase M28" evidence="5">
    <location>
        <begin position="116"/>
        <end position="278"/>
    </location>
</feature>
<accession>A0A5C5FQD6</accession>
<feature type="chain" id="PRO_5023154523" description="Peptide hydrolase" evidence="3">
    <location>
        <begin position="22"/>
        <end position="415"/>
    </location>
</feature>
<reference evidence="6 7" key="1">
    <citation type="submission" date="2019-03" db="EMBL/GenBank/DDBJ databases">
        <title>Rhodosporidium diobovatum UCD-FST 08-225 genome sequencing, assembly, and annotation.</title>
        <authorList>
            <person name="Fakankun I.U."/>
            <person name="Fristensky B."/>
            <person name="Levin D.B."/>
        </authorList>
    </citation>
    <scope>NUCLEOTIDE SEQUENCE [LARGE SCALE GENOMIC DNA]</scope>
    <source>
        <strain evidence="6 7">UCD-FST 08-225</strain>
    </source>
</reference>
<evidence type="ECO:0000256" key="4">
    <source>
        <dbReference type="SAM" id="MobiDB-lite"/>
    </source>
</evidence>
<sequence length="415" mass="46009">MRPRLRIAWLALLLLASVALAARPRPHVLKRRNPTYAPLSDSSLDELVALTDLDATLDWTRPETTLAKLLVPRAVGSANLTRLQGMVEGHFRKLGWHVEKDTFDDSTPYGTKTFTNLVFTHDPSAPRRLVLSAHLDSKFFPTHPEDQFVGATDSAAPCAMLLDLATGLTPWLDRRKQRVEEGGGEEGREGQGESLQIIFFDGEEAFKDWTHSDSIYGARHLAHKWGSETDHSPQPVRATPRSPLRRISHLVLLDLLGAPNPLIRNFFPTTGWLFDEFLHAEERLGNAGHLWQGLEGEAYSARKGEVGAHERSFFVSRGGGGVSAYAGQIEDDHLPFLREGVPVVHLISVPFPKVWHTIKDNADALDLPTVKAWSLIVRLAVAEYLGLDPSAPIPNLNTPTEVKRDPRDLLSDEAG</sequence>
<dbReference type="SUPFAM" id="SSF53187">
    <property type="entry name" value="Zn-dependent exopeptidases"/>
    <property type="match status" value="1"/>
</dbReference>
<dbReference type="EMBL" id="SOZI01000119">
    <property type="protein sequence ID" value="TNY18845.1"/>
    <property type="molecule type" value="Genomic_DNA"/>
</dbReference>
<protein>
    <recommendedName>
        <fullName evidence="3">Peptide hydrolase</fullName>
        <ecNumber evidence="3">3.4.-.-</ecNumber>
    </recommendedName>
</protein>
<dbReference type="GO" id="GO:0006508">
    <property type="term" value="P:proteolysis"/>
    <property type="evidence" value="ECO:0007669"/>
    <property type="project" value="UniProtKB-KW"/>
</dbReference>
<dbReference type="EC" id="3.4.-.-" evidence="3"/>
<dbReference type="STRING" id="5288.A0A5C5FQD6"/>
<dbReference type="InterPro" id="IPR040234">
    <property type="entry name" value="QC/QCL"/>
</dbReference>
<dbReference type="GO" id="GO:0016603">
    <property type="term" value="F:glutaminyl-peptide cyclotransferase activity"/>
    <property type="evidence" value="ECO:0007669"/>
    <property type="project" value="InterPro"/>
</dbReference>
<dbReference type="OrthoDB" id="3907302at2759"/>
<dbReference type="AlphaFoldDB" id="A0A5C5FQD6"/>
<dbReference type="CDD" id="cd03880">
    <property type="entry name" value="M28_QC_like"/>
    <property type="match status" value="1"/>
</dbReference>
<keyword evidence="7" id="KW-1185">Reference proteome</keyword>
<evidence type="ECO:0000256" key="1">
    <source>
        <dbReference type="ARBA" id="ARBA00022679"/>
    </source>
</evidence>
<gene>
    <name evidence="6" type="ORF">DMC30DRAFT_448470</name>
</gene>
<keyword evidence="3" id="KW-0645">Protease</keyword>
<feature type="region of interest" description="Disordered" evidence="4">
    <location>
        <begin position="395"/>
        <end position="415"/>
    </location>
</feature>